<reference evidence="2 3" key="1">
    <citation type="journal article" date="2009" name="Stand. Genomic Sci.">
        <title>Complete genome sequence of Catenulispora acidiphila type strain (ID 139908).</title>
        <authorList>
            <person name="Copeland A."/>
            <person name="Lapidus A."/>
            <person name="Glavina Del Rio T."/>
            <person name="Nolan M."/>
            <person name="Lucas S."/>
            <person name="Chen F."/>
            <person name="Tice H."/>
            <person name="Cheng J.F."/>
            <person name="Bruce D."/>
            <person name="Goodwin L."/>
            <person name="Pitluck S."/>
            <person name="Mikhailova N."/>
            <person name="Pati A."/>
            <person name="Ivanova N."/>
            <person name="Mavromatis K."/>
            <person name="Chen A."/>
            <person name="Palaniappan K."/>
            <person name="Chain P."/>
            <person name="Land M."/>
            <person name="Hauser L."/>
            <person name="Chang Y.J."/>
            <person name="Jeffries C.D."/>
            <person name="Chertkov O."/>
            <person name="Brettin T."/>
            <person name="Detter J.C."/>
            <person name="Han C."/>
            <person name="Ali Z."/>
            <person name="Tindall B.J."/>
            <person name="Goker M."/>
            <person name="Bristow J."/>
            <person name="Eisen J.A."/>
            <person name="Markowitz V."/>
            <person name="Hugenholtz P."/>
            <person name="Kyrpides N.C."/>
            <person name="Klenk H.P."/>
        </authorList>
    </citation>
    <scope>NUCLEOTIDE SEQUENCE [LARGE SCALE GENOMIC DNA]</scope>
    <source>
        <strain evidence="3">DSM 44928 / JCM 14897 / NBRC 102108 / NRRL B-24433 / ID139908</strain>
    </source>
</reference>
<dbReference type="AlphaFoldDB" id="C7Q9Q6"/>
<name>C7Q9Q6_CATAD</name>
<accession>C7Q9Q6</accession>
<dbReference type="EMBL" id="CP001700">
    <property type="protein sequence ID" value="ACU76225.1"/>
    <property type="molecule type" value="Genomic_DNA"/>
</dbReference>
<evidence type="ECO:0000313" key="2">
    <source>
        <dbReference type="EMBL" id="ACU76225.1"/>
    </source>
</evidence>
<organism evidence="2 3">
    <name type="scientific">Catenulispora acidiphila (strain DSM 44928 / JCM 14897 / NBRC 102108 / NRRL B-24433 / ID139908)</name>
    <dbReference type="NCBI Taxonomy" id="479433"/>
    <lineage>
        <taxon>Bacteria</taxon>
        <taxon>Bacillati</taxon>
        <taxon>Actinomycetota</taxon>
        <taxon>Actinomycetes</taxon>
        <taxon>Catenulisporales</taxon>
        <taxon>Catenulisporaceae</taxon>
        <taxon>Catenulispora</taxon>
    </lineage>
</organism>
<gene>
    <name evidence="2" type="ordered locus">Caci_7399</name>
</gene>
<feature type="compositionally biased region" description="Pro residues" evidence="1">
    <location>
        <begin position="13"/>
        <end position="23"/>
    </location>
</feature>
<evidence type="ECO:0000256" key="1">
    <source>
        <dbReference type="SAM" id="MobiDB-lite"/>
    </source>
</evidence>
<sequence precursor="true">MNRIEQVAAPTPTSTPTPAPQPRLPRARRGGSGLAVAMAALAVPLMPGTAFGATSSTGGGGVARTEVPHARHHLHHFHHGPVLPDPGVMTLRAWTASGWSLTVPNRDNVPWLAAPAQPALPIDHPRPVVLPDGTHGEIAEYRVPHASSVPPAGARSRVLPQPLVPFAVPSNTKQMTVPSQQAVDIPNGVANHTQLPSENAVAASLSASPSCQRRGYPISQDRYMVAHLRPAADPMDVAVSPHRTACAARVDYLSQARA</sequence>
<feature type="region of interest" description="Disordered" evidence="1">
    <location>
        <begin position="1"/>
        <end position="31"/>
    </location>
</feature>
<dbReference type="HOGENOM" id="CLU_1076422_0_0_11"/>
<dbReference type="STRING" id="479433.Caci_7399"/>
<dbReference type="Proteomes" id="UP000000851">
    <property type="component" value="Chromosome"/>
</dbReference>
<dbReference type="KEGG" id="cai:Caci_7399"/>
<proteinExistence type="predicted"/>
<evidence type="ECO:0000313" key="3">
    <source>
        <dbReference type="Proteomes" id="UP000000851"/>
    </source>
</evidence>
<protein>
    <submittedName>
        <fullName evidence="2">Uncharacterized protein</fullName>
    </submittedName>
</protein>
<dbReference type="RefSeq" id="WP_015795953.1">
    <property type="nucleotide sequence ID" value="NC_013131.1"/>
</dbReference>
<dbReference type="InParanoid" id="C7Q9Q6"/>
<keyword evidence="3" id="KW-1185">Reference proteome</keyword>